<protein>
    <submittedName>
        <fullName evidence="1">Bifunctional phosphoribosyl-AMP cyclohydrolase /phosphoribosyl-ATP pyrophosphatase protein</fullName>
    </submittedName>
</protein>
<organism evidence="1 2">
    <name type="scientific">Budvicia aquatica</name>
    <dbReference type="NCBI Taxonomy" id="82979"/>
    <lineage>
        <taxon>Bacteria</taxon>
        <taxon>Pseudomonadati</taxon>
        <taxon>Pseudomonadota</taxon>
        <taxon>Gammaproteobacteria</taxon>
        <taxon>Enterobacterales</taxon>
        <taxon>Budviciaceae</taxon>
        <taxon>Budvicia</taxon>
    </lineage>
</organism>
<dbReference type="GO" id="GO:0016787">
    <property type="term" value="F:hydrolase activity"/>
    <property type="evidence" value="ECO:0007669"/>
    <property type="project" value="UniProtKB-KW"/>
</dbReference>
<accession>A0A484ZP49</accession>
<sequence length="65" mass="7324">MLTQKQHDQLDWEKTAGMIPAVVQHAVSGEVLMLGYMNQQALAETEKNRQGHLLFTHEAAFMDQG</sequence>
<dbReference type="Proteomes" id="UP000373449">
    <property type="component" value="Unassembled WGS sequence"/>
</dbReference>
<dbReference type="SUPFAM" id="SSF141734">
    <property type="entry name" value="HisI-like"/>
    <property type="match status" value="1"/>
</dbReference>
<evidence type="ECO:0000313" key="1">
    <source>
        <dbReference type="EMBL" id="VFS49531.1"/>
    </source>
</evidence>
<gene>
    <name evidence="1" type="ORF">NCTC12282_03993</name>
</gene>
<dbReference type="Gene3D" id="3.10.20.810">
    <property type="entry name" value="Phosphoribosyl-AMP cyclohydrolase"/>
    <property type="match status" value="1"/>
</dbReference>
<dbReference type="AlphaFoldDB" id="A0A484ZP49"/>
<dbReference type="InterPro" id="IPR038019">
    <property type="entry name" value="PRib_AMP_CycHydrolase_sf"/>
</dbReference>
<keyword evidence="1" id="KW-0378">Hydrolase</keyword>
<name>A0A484ZP49_9GAMM</name>
<proteinExistence type="predicted"/>
<evidence type="ECO:0000313" key="2">
    <source>
        <dbReference type="Proteomes" id="UP000373449"/>
    </source>
</evidence>
<dbReference type="EMBL" id="CAADJA010000002">
    <property type="protein sequence ID" value="VFS49531.1"/>
    <property type="molecule type" value="Genomic_DNA"/>
</dbReference>
<reference evidence="1 2" key="1">
    <citation type="submission" date="2019-03" db="EMBL/GenBank/DDBJ databases">
        <authorList>
            <consortium name="Pathogen Informatics"/>
        </authorList>
    </citation>
    <scope>NUCLEOTIDE SEQUENCE [LARGE SCALE GENOMIC DNA]</scope>
    <source>
        <strain evidence="1 2">NCTC12282</strain>
    </source>
</reference>